<keyword evidence="6" id="KW-0807">Transducer</keyword>
<evidence type="ECO:0000256" key="4">
    <source>
        <dbReference type="ARBA" id="ARBA00022989"/>
    </source>
</evidence>
<comment type="subcellular location">
    <subcellularLocation>
        <location evidence="1 6">Cell membrane</location>
        <topology evidence="1 6">Multi-pass membrane protein</topology>
    </subcellularLocation>
</comment>
<keyword evidence="8" id="KW-1185">Reference proteome</keyword>
<evidence type="ECO:0000256" key="6">
    <source>
        <dbReference type="RuleBase" id="RU363108"/>
    </source>
</evidence>
<dbReference type="VEuPathDB" id="VectorBase:RPRC001195"/>
<feature type="transmembrane region" description="Helical" evidence="6">
    <location>
        <begin position="324"/>
        <end position="344"/>
    </location>
</feature>
<dbReference type="HOGENOM" id="CLU_802453_0_0_1"/>
<evidence type="ECO:0000256" key="2">
    <source>
        <dbReference type="ARBA" id="ARBA00022475"/>
    </source>
</evidence>
<dbReference type="GO" id="GO:0005886">
    <property type="term" value="C:plasma membrane"/>
    <property type="evidence" value="ECO:0007669"/>
    <property type="project" value="UniProtKB-SubCell"/>
</dbReference>
<dbReference type="Proteomes" id="UP000015103">
    <property type="component" value="Unassembled WGS sequence"/>
</dbReference>
<dbReference type="Pfam" id="PF08395">
    <property type="entry name" value="7tm_7"/>
    <property type="match status" value="1"/>
</dbReference>
<dbReference type="STRING" id="13249.T1HAY9"/>
<evidence type="ECO:0000313" key="8">
    <source>
        <dbReference type="Proteomes" id="UP000015103"/>
    </source>
</evidence>
<comment type="similarity">
    <text evidence="6">Belongs to the insect chemoreceptor superfamily. Gustatory receptor (GR) family.</text>
</comment>
<accession>T1HAY9</accession>
<dbReference type="InParanoid" id="T1HAY9"/>
<dbReference type="GO" id="GO:0007165">
    <property type="term" value="P:signal transduction"/>
    <property type="evidence" value="ECO:0007669"/>
    <property type="project" value="UniProtKB-KW"/>
</dbReference>
<reference evidence="7" key="1">
    <citation type="submission" date="2015-05" db="UniProtKB">
        <authorList>
            <consortium name="EnsemblMetazoa"/>
        </authorList>
    </citation>
    <scope>IDENTIFICATION</scope>
</reference>
<evidence type="ECO:0000256" key="3">
    <source>
        <dbReference type="ARBA" id="ARBA00022692"/>
    </source>
</evidence>
<comment type="function">
    <text evidence="6">Gustatory receptor which mediates acceptance or avoidance behavior, depending on its substrates.</text>
</comment>
<keyword evidence="5 6" id="KW-0472">Membrane</keyword>
<evidence type="ECO:0000313" key="7">
    <source>
        <dbReference type="EnsemblMetazoa" id="RPRC001195-PA"/>
    </source>
</evidence>
<protein>
    <recommendedName>
        <fullName evidence="6">Gustatory receptor</fullName>
    </recommendedName>
</protein>
<keyword evidence="3 6" id="KW-0812">Transmembrane</keyword>
<feature type="transmembrane region" description="Helical" evidence="6">
    <location>
        <begin position="30"/>
        <end position="50"/>
    </location>
</feature>
<feature type="transmembrane region" description="Helical" evidence="6">
    <location>
        <begin position="106"/>
        <end position="129"/>
    </location>
</feature>
<keyword evidence="2 6" id="KW-1003">Cell membrane</keyword>
<evidence type="ECO:0000256" key="5">
    <source>
        <dbReference type="ARBA" id="ARBA00023136"/>
    </source>
</evidence>
<evidence type="ECO:0000256" key="1">
    <source>
        <dbReference type="ARBA" id="ARBA00004651"/>
    </source>
</evidence>
<dbReference type="EMBL" id="ACPB03018633">
    <property type="status" value="NOT_ANNOTATED_CDS"/>
    <property type="molecule type" value="Genomic_DNA"/>
</dbReference>
<comment type="caution">
    <text evidence="6">Lacks conserved residue(s) required for the propagation of feature annotation.</text>
</comment>
<feature type="transmembrane region" description="Helical" evidence="6">
    <location>
        <begin position="245"/>
        <end position="263"/>
    </location>
</feature>
<name>T1HAY9_RHOPR</name>
<sequence length="348" mass="40511">MIFDSSIKFFITKLLGLWLFNKVHDINSGYLIKSIIVRILEISVIILKIYYLCVTNENKRSIILQIIFTINTVTNHFINLIHVYSQYRYRNLWKLLILYKTRKTKFSDLVLILNFLLLLTATVGSSINLKINFNSNHLVMVIVDLLASQIIHFSSNLTMYQFCVFMENLIINLQEMNKEMKLIKKQLHLKLYVQLLIRKHNEIINQARIVNNVFSLHNLLLGISSTTGFIANLYHVCITIDRFDAVVLFTLIVRILFIVYYLGNIQVVVFCCEKFGNQIDLFNDRLCRLTTERAFQGNQEDNDLQFYASQKRNVKFSAAGYFSLGYPLITTIIGSTITLVVIVVQFTF</sequence>
<dbReference type="InterPro" id="IPR013604">
    <property type="entry name" value="7TM_chemorcpt"/>
</dbReference>
<feature type="transmembrane region" description="Helical" evidence="6">
    <location>
        <begin position="62"/>
        <end position="85"/>
    </location>
</feature>
<dbReference type="EnsemblMetazoa" id="RPRC001195-RA">
    <property type="protein sequence ID" value="RPRC001195-PA"/>
    <property type="gene ID" value="RPRC001195"/>
</dbReference>
<dbReference type="AlphaFoldDB" id="T1HAY9"/>
<dbReference type="GO" id="GO:0050909">
    <property type="term" value="P:sensory perception of taste"/>
    <property type="evidence" value="ECO:0007669"/>
    <property type="project" value="InterPro"/>
</dbReference>
<feature type="transmembrane region" description="Helical" evidence="6">
    <location>
        <begin position="149"/>
        <end position="171"/>
    </location>
</feature>
<keyword evidence="6" id="KW-0675">Receptor</keyword>
<organism evidence="7 8">
    <name type="scientific">Rhodnius prolixus</name>
    <name type="common">Triatomid bug</name>
    <dbReference type="NCBI Taxonomy" id="13249"/>
    <lineage>
        <taxon>Eukaryota</taxon>
        <taxon>Metazoa</taxon>
        <taxon>Ecdysozoa</taxon>
        <taxon>Arthropoda</taxon>
        <taxon>Hexapoda</taxon>
        <taxon>Insecta</taxon>
        <taxon>Pterygota</taxon>
        <taxon>Neoptera</taxon>
        <taxon>Paraneoptera</taxon>
        <taxon>Hemiptera</taxon>
        <taxon>Heteroptera</taxon>
        <taxon>Panheteroptera</taxon>
        <taxon>Cimicomorpha</taxon>
        <taxon>Reduviidae</taxon>
        <taxon>Triatominae</taxon>
        <taxon>Rhodnius</taxon>
    </lineage>
</organism>
<keyword evidence="4 6" id="KW-1133">Transmembrane helix</keyword>
<proteinExistence type="inferred from homology"/>